<organism evidence="2 3">
    <name type="scientific">Dactylonectria estremocensis</name>
    <dbReference type="NCBI Taxonomy" id="1079267"/>
    <lineage>
        <taxon>Eukaryota</taxon>
        <taxon>Fungi</taxon>
        <taxon>Dikarya</taxon>
        <taxon>Ascomycota</taxon>
        <taxon>Pezizomycotina</taxon>
        <taxon>Sordariomycetes</taxon>
        <taxon>Hypocreomycetidae</taxon>
        <taxon>Hypocreales</taxon>
        <taxon>Nectriaceae</taxon>
        <taxon>Dactylonectria</taxon>
    </lineage>
</organism>
<feature type="region of interest" description="Disordered" evidence="1">
    <location>
        <begin position="1"/>
        <end position="23"/>
    </location>
</feature>
<name>A0A9P9DDK6_9HYPO</name>
<keyword evidence="3" id="KW-1185">Reference proteome</keyword>
<dbReference type="Proteomes" id="UP000717696">
    <property type="component" value="Unassembled WGS sequence"/>
</dbReference>
<evidence type="ECO:0000313" key="2">
    <source>
        <dbReference type="EMBL" id="KAH7117276.1"/>
    </source>
</evidence>
<accession>A0A9P9DDK6</accession>
<dbReference type="AlphaFoldDB" id="A0A9P9DDK6"/>
<proteinExistence type="predicted"/>
<protein>
    <submittedName>
        <fullName evidence="2">Uncharacterized protein</fullName>
    </submittedName>
</protein>
<evidence type="ECO:0000256" key="1">
    <source>
        <dbReference type="SAM" id="MobiDB-lite"/>
    </source>
</evidence>
<reference evidence="2" key="1">
    <citation type="journal article" date="2021" name="Nat. Commun.">
        <title>Genetic determinants of endophytism in the Arabidopsis root mycobiome.</title>
        <authorList>
            <person name="Mesny F."/>
            <person name="Miyauchi S."/>
            <person name="Thiergart T."/>
            <person name="Pickel B."/>
            <person name="Atanasova L."/>
            <person name="Karlsson M."/>
            <person name="Huettel B."/>
            <person name="Barry K.W."/>
            <person name="Haridas S."/>
            <person name="Chen C."/>
            <person name="Bauer D."/>
            <person name="Andreopoulos W."/>
            <person name="Pangilinan J."/>
            <person name="LaButti K."/>
            <person name="Riley R."/>
            <person name="Lipzen A."/>
            <person name="Clum A."/>
            <person name="Drula E."/>
            <person name="Henrissat B."/>
            <person name="Kohler A."/>
            <person name="Grigoriev I.V."/>
            <person name="Martin F.M."/>
            <person name="Hacquard S."/>
        </authorList>
    </citation>
    <scope>NUCLEOTIDE SEQUENCE</scope>
    <source>
        <strain evidence="2">MPI-CAGE-AT-0021</strain>
    </source>
</reference>
<evidence type="ECO:0000313" key="3">
    <source>
        <dbReference type="Proteomes" id="UP000717696"/>
    </source>
</evidence>
<gene>
    <name evidence="2" type="ORF">B0J13DRAFT_613298</name>
</gene>
<dbReference type="EMBL" id="JAGMUU010000034">
    <property type="protein sequence ID" value="KAH7117276.1"/>
    <property type="molecule type" value="Genomic_DNA"/>
</dbReference>
<sequence>MASVYPGLGSLGGPEERSDAARSQFASGKGRCVKTSHDDVSECIFLDSTQTRDMTPIIPEKVVQGGTPVASPPFDNPNANLRFCIALSINGSSRSIGSSCQRKRPWQRSDVTRGGLPYAAAFACTDYKRAGQDIRPSGLGTARDEDAESKSLARTALPHTLLACAAPKLGQVPV</sequence>
<comment type="caution">
    <text evidence="2">The sequence shown here is derived from an EMBL/GenBank/DDBJ whole genome shotgun (WGS) entry which is preliminary data.</text>
</comment>